<proteinExistence type="predicted"/>
<accession>A0ACB7VLV8</accession>
<reference evidence="2" key="1">
    <citation type="journal article" date="2022" name="Nat. Commun.">
        <title>Chromosome evolution and the genetic basis of agronomically important traits in greater yam.</title>
        <authorList>
            <person name="Bredeson J.V."/>
            <person name="Lyons J.B."/>
            <person name="Oniyinde I.O."/>
            <person name="Okereke N.R."/>
            <person name="Kolade O."/>
            <person name="Nnabue I."/>
            <person name="Nwadili C.O."/>
            <person name="Hribova E."/>
            <person name="Parker M."/>
            <person name="Nwogha J."/>
            <person name="Shu S."/>
            <person name="Carlson J."/>
            <person name="Kariba R."/>
            <person name="Muthemba S."/>
            <person name="Knop K."/>
            <person name="Barton G.J."/>
            <person name="Sherwood A.V."/>
            <person name="Lopez-Montes A."/>
            <person name="Asiedu R."/>
            <person name="Jamnadass R."/>
            <person name="Muchugi A."/>
            <person name="Goodstein D."/>
            <person name="Egesi C.N."/>
            <person name="Featherston J."/>
            <person name="Asfaw A."/>
            <person name="Simpson G.G."/>
            <person name="Dolezel J."/>
            <person name="Hendre P.S."/>
            <person name="Van Deynze A."/>
            <person name="Kumar P.L."/>
            <person name="Obidiegwu J.E."/>
            <person name="Bhattacharjee R."/>
            <person name="Rokhsar D.S."/>
        </authorList>
    </citation>
    <scope>NUCLEOTIDE SEQUENCE [LARGE SCALE GENOMIC DNA]</scope>
    <source>
        <strain evidence="2">cv. TDa95/00328</strain>
    </source>
</reference>
<name>A0ACB7VLV8_DIOAL</name>
<sequence>MTPTQQQWSSSPTSRRPVDELRWVIQIRESIEEETREPINASVSVFSVPNSLVSSKPEAYIPQLFAVGPYHHWDPHLYEMERYKLATARRTQRKLHGINLQQLVDNFTIHEYMIRAYYHRYLEFKGETLAWMMAIDASFLLEFLRCFSSKIEDKSFNKVPSMSHMVDSKKIKLAYNLILKDVVMLENQVPLFLLRKIIHFQFSSEEEADAELSNMLIGFVKEISPFKVSEESFRKDVLGHAHLLELLYYIIVPRINERQDSTKEIIDNDQSDKADMCDSDRKSNGCVNNFFGAVWSSVAKKKGATYHFVKKVLIGKPIKFLIKGPWSIISKLPVVSVCKGSIESMFSGKSVEKEKDDDDSTSHNKPPLVEEIFVPSVKELVRAGVKFACINQEITSIRFDAKTGIFYLPEVTLDCNTEVLLRNLVTYESSVVSEHLVFTRYTELINGIIDTEEDVKILRECKVIKNRMKSDREVADLWNEMRRSVRLTKVAFIDKALEDVNKYYERSSNVKMNKFMETYVMGSWKMLTLLAAMFLLFLSCVEAFCSVYTCRSHLLSYAGINGD</sequence>
<dbReference type="Proteomes" id="UP000827976">
    <property type="component" value="Chromosome 8"/>
</dbReference>
<dbReference type="EMBL" id="CM037018">
    <property type="protein sequence ID" value="KAH7675050.1"/>
    <property type="molecule type" value="Genomic_DNA"/>
</dbReference>
<evidence type="ECO:0000313" key="1">
    <source>
        <dbReference type="EMBL" id="KAH7675050.1"/>
    </source>
</evidence>
<protein>
    <submittedName>
        <fullName evidence="1">Uncharacterized protein</fullName>
    </submittedName>
</protein>
<gene>
    <name evidence="1" type="ORF">IHE45_08G113100</name>
</gene>
<evidence type="ECO:0000313" key="2">
    <source>
        <dbReference type="Proteomes" id="UP000827976"/>
    </source>
</evidence>
<comment type="caution">
    <text evidence="1">The sequence shown here is derived from an EMBL/GenBank/DDBJ whole genome shotgun (WGS) entry which is preliminary data.</text>
</comment>
<organism evidence="1 2">
    <name type="scientific">Dioscorea alata</name>
    <name type="common">Purple yam</name>
    <dbReference type="NCBI Taxonomy" id="55571"/>
    <lineage>
        <taxon>Eukaryota</taxon>
        <taxon>Viridiplantae</taxon>
        <taxon>Streptophyta</taxon>
        <taxon>Embryophyta</taxon>
        <taxon>Tracheophyta</taxon>
        <taxon>Spermatophyta</taxon>
        <taxon>Magnoliopsida</taxon>
        <taxon>Liliopsida</taxon>
        <taxon>Dioscoreales</taxon>
        <taxon>Dioscoreaceae</taxon>
        <taxon>Dioscorea</taxon>
    </lineage>
</organism>
<keyword evidence="2" id="KW-1185">Reference proteome</keyword>